<evidence type="ECO:0000313" key="2">
    <source>
        <dbReference type="Proteomes" id="UP000642070"/>
    </source>
</evidence>
<comment type="caution">
    <text evidence="1">The sequence shown here is derived from an EMBL/GenBank/DDBJ whole genome shotgun (WGS) entry which is preliminary data.</text>
</comment>
<accession>A0A917U9P7</accession>
<protein>
    <recommendedName>
        <fullName evidence="3">Carboxypeptidase regulatory-like domain-containing protein</fullName>
    </recommendedName>
</protein>
<reference evidence="1" key="1">
    <citation type="journal article" date="2014" name="Int. J. Syst. Evol. Microbiol.">
        <title>Complete genome sequence of Corynebacterium casei LMG S-19264T (=DSM 44701T), isolated from a smear-ripened cheese.</title>
        <authorList>
            <consortium name="US DOE Joint Genome Institute (JGI-PGF)"/>
            <person name="Walter F."/>
            <person name="Albersmeier A."/>
            <person name="Kalinowski J."/>
            <person name="Ruckert C."/>
        </authorList>
    </citation>
    <scope>NUCLEOTIDE SEQUENCE</scope>
    <source>
        <strain evidence="1">JCM 19831</strain>
    </source>
</reference>
<dbReference type="EMBL" id="BMPI01000058">
    <property type="protein sequence ID" value="GGM69140.1"/>
    <property type="molecule type" value="Genomic_DNA"/>
</dbReference>
<evidence type="ECO:0008006" key="3">
    <source>
        <dbReference type="Google" id="ProtNLM"/>
    </source>
</evidence>
<dbReference type="Proteomes" id="UP000642070">
    <property type="component" value="Unassembled WGS sequence"/>
</dbReference>
<gene>
    <name evidence="1" type="ORF">GCM10007977_083530</name>
</gene>
<keyword evidence="2" id="KW-1185">Reference proteome</keyword>
<reference evidence="1" key="2">
    <citation type="submission" date="2020-09" db="EMBL/GenBank/DDBJ databases">
        <authorList>
            <person name="Sun Q."/>
            <person name="Ohkuma M."/>
        </authorList>
    </citation>
    <scope>NUCLEOTIDE SEQUENCE</scope>
    <source>
        <strain evidence="1">JCM 19831</strain>
    </source>
</reference>
<proteinExistence type="predicted"/>
<dbReference type="AlphaFoldDB" id="A0A917U9P7"/>
<evidence type="ECO:0000313" key="1">
    <source>
        <dbReference type="EMBL" id="GGM69140.1"/>
    </source>
</evidence>
<organism evidence="1 2">
    <name type="scientific">Dactylosporangium sucinum</name>
    <dbReference type="NCBI Taxonomy" id="1424081"/>
    <lineage>
        <taxon>Bacteria</taxon>
        <taxon>Bacillati</taxon>
        <taxon>Actinomycetota</taxon>
        <taxon>Actinomycetes</taxon>
        <taxon>Micromonosporales</taxon>
        <taxon>Micromonosporaceae</taxon>
        <taxon>Dactylosporangium</taxon>
    </lineage>
</organism>
<sequence length="110" mass="11384">MSWSVRARTAGIRANPCQPANLGTVRFDGAEGRVFDATTAGDGRFSITVPAGTYTVTGMPLSHGASSPPGVQPTLRVIDPATYVPVCRAEAPVTVPVGGLGDVEVICQMR</sequence>
<name>A0A917U9P7_9ACTN</name>